<evidence type="ECO:0000313" key="4">
    <source>
        <dbReference type="Proteomes" id="UP000054408"/>
    </source>
</evidence>
<dbReference type="Pfam" id="PF01553">
    <property type="entry name" value="Acyltransferase"/>
    <property type="match status" value="2"/>
</dbReference>
<dbReference type="EMBL" id="GL349452">
    <property type="protein sequence ID" value="KNC48848.1"/>
    <property type="molecule type" value="Genomic_DNA"/>
</dbReference>
<keyword evidence="1" id="KW-1133">Transmembrane helix</keyword>
<dbReference type="GO" id="GO:0004366">
    <property type="term" value="F:glycerol-3-phosphate O-acyltransferase activity"/>
    <property type="evidence" value="ECO:0007669"/>
    <property type="project" value="TreeGrafter"/>
</dbReference>
<keyword evidence="1" id="KW-0812">Transmembrane</keyword>
<dbReference type="RefSeq" id="XP_013758268.1">
    <property type="nucleotide sequence ID" value="XM_013902814.1"/>
</dbReference>
<dbReference type="PANTHER" id="PTHR31605:SF0">
    <property type="entry name" value="GLYCEROL-3-PHOSPHATE O-ACYLTRANSFERASE 1"/>
    <property type="match status" value="1"/>
</dbReference>
<dbReference type="GeneID" id="25564130"/>
<dbReference type="OMA" id="IMALGCM"/>
<feature type="transmembrane region" description="Helical" evidence="1">
    <location>
        <begin position="60"/>
        <end position="79"/>
    </location>
</feature>
<reference evidence="3 4" key="1">
    <citation type="submission" date="2010-05" db="EMBL/GenBank/DDBJ databases">
        <title>The Genome Sequence of Thecamonas trahens ATCC 50062.</title>
        <authorList>
            <consortium name="The Broad Institute Genome Sequencing Platform"/>
            <person name="Russ C."/>
            <person name="Cuomo C."/>
            <person name="Shea T."/>
            <person name="Young S.K."/>
            <person name="Zeng Q."/>
            <person name="Koehrsen M."/>
            <person name="Haas B."/>
            <person name="Borodovsky M."/>
            <person name="Guigo R."/>
            <person name="Alvarado L."/>
            <person name="Berlin A."/>
            <person name="Bochicchio J."/>
            <person name="Borenstein D."/>
            <person name="Chapman S."/>
            <person name="Chen Z."/>
            <person name="Freedman E."/>
            <person name="Gellesch M."/>
            <person name="Goldberg J."/>
            <person name="Griggs A."/>
            <person name="Gujja S."/>
            <person name="Heilman E."/>
            <person name="Heiman D."/>
            <person name="Hepburn T."/>
            <person name="Howarth C."/>
            <person name="Jen D."/>
            <person name="Larson L."/>
            <person name="Mehta T."/>
            <person name="Park D."/>
            <person name="Pearson M."/>
            <person name="Roberts A."/>
            <person name="Saif S."/>
            <person name="Shenoy N."/>
            <person name="Sisk P."/>
            <person name="Stolte C."/>
            <person name="Sykes S."/>
            <person name="Thomson T."/>
            <person name="Walk T."/>
            <person name="White J."/>
            <person name="Yandava C."/>
            <person name="Burger G."/>
            <person name="Gray M.W."/>
            <person name="Holland P.W.H."/>
            <person name="King N."/>
            <person name="Lang F.B.F."/>
            <person name="Roger A.J."/>
            <person name="Ruiz-Trillo I."/>
            <person name="Lander E."/>
            <person name="Nusbaum C."/>
        </authorList>
    </citation>
    <scope>NUCLEOTIDE SEQUENCE [LARGE SCALE GENOMIC DNA]</scope>
    <source>
        <strain evidence="3 4">ATCC 50062</strain>
    </source>
</reference>
<dbReference type="STRING" id="461836.A0A0L0DC13"/>
<feature type="transmembrane region" description="Helical" evidence="1">
    <location>
        <begin position="28"/>
        <end position="48"/>
    </location>
</feature>
<protein>
    <submittedName>
        <fullName evidence="3">Glycerol-3-phosphate acyltransferase</fullName>
    </submittedName>
</protein>
<dbReference type="OrthoDB" id="2427554at2759"/>
<feature type="transmembrane region" description="Helical" evidence="1">
    <location>
        <begin position="532"/>
        <end position="552"/>
    </location>
</feature>
<keyword evidence="3" id="KW-0012">Acyltransferase</keyword>
<dbReference type="CDD" id="cd07992">
    <property type="entry name" value="LPLAT_AAK14816-like"/>
    <property type="match status" value="1"/>
</dbReference>
<name>A0A0L0DC13_THETB</name>
<accession>A0A0L0DC13</accession>
<feature type="transmembrane region" description="Helical" evidence="1">
    <location>
        <begin position="473"/>
        <end position="494"/>
    </location>
</feature>
<dbReference type="SUPFAM" id="SSF69593">
    <property type="entry name" value="Glycerol-3-phosphate (1)-acyltransferase"/>
    <property type="match status" value="2"/>
</dbReference>
<feature type="transmembrane region" description="Helical" evidence="1">
    <location>
        <begin position="558"/>
        <end position="578"/>
    </location>
</feature>
<dbReference type="AlphaFoldDB" id="A0A0L0DC13"/>
<organism evidence="3 4">
    <name type="scientific">Thecamonas trahens ATCC 50062</name>
    <dbReference type="NCBI Taxonomy" id="461836"/>
    <lineage>
        <taxon>Eukaryota</taxon>
        <taxon>Apusozoa</taxon>
        <taxon>Apusomonadida</taxon>
        <taxon>Apusomonadidae</taxon>
        <taxon>Thecamonas</taxon>
    </lineage>
</organism>
<keyword evidence="4" id="KW-1185">Reference proteome</keyword>
<dbReference type="InterPro" id="IPR052744">
    <property type="entry name" value="GPAT/DAPAT"/>
</dbReference>
<dbReference type="Proteomes" id="UP000054408">
    <property type="component" value="Unassembled WGS sequence"/>
</dbReference>
<evidence type="ECO:0000256" key="1">
    <source>
        <dbReference type="SAM" id="Phobius"/>
    </source>
</evidence>
<evidence type="ECO:0000259" key="2">
    <source>
        <dbReference type="SMART" id="SM00563"/>
    </source>
</evidence>
<dbReference type="eggNOG" id="ENOG502QQ2N">
    <property type="taxonomic scope" value="Eukaryota"/>
</dbReference>
<feature type="domain" description="Phospholipid/glycerol acyltransferase" evidence="2">
    <location>
        <begin position="121"/>
        <end position="332"/>
    </location>
</feature>
<dbReference type="GO" id="GO:0008654">
    <property type="term" value="P:phospholipid biosynthetic process"/>
    <property type="evidence" value="ECO:0007669"/>
    <property type="project" value="TreeGrafter"/>
</dbReference>
<dbReference type="GO" id="GO:0016287">
    <property type="term" value="F:glycerone-phosphate O-acyltransferase activity"/>
    <property type="evidence" value="ECO:0007669"/>
    <property type="project" value="TreeGrafter"/>
</dbReference>
<keyword evidence="3" id="KW-0808">Transferase</keyword>
<sequence>MQAMNRAIAAAERYTSNLAPLAEKTTGLATYLYLPTLGALAVVTYAFVLETGVSTSSTMHMQMLVVLGMIMALALALALWRAKDDVLYYAVVGFNRVVVNLYFRKLDTAGNVDAIPSQGPVLLIGNHQNQFMDGLLLTALAPRKVRLLTAAKSLHRPIVGSFAKGLGCIPVTRPKDVAFVGSGSLRLDTNAGEVIGSAGASFSSELAPGSSIATKAFTATVVEVLADDRAKVSRVAFKGSAESDENVKSLAPAADTPAAYKVIPKLDHSQMFSEVFEQLASGECVGLFPEGGSHDNTHLLPLKAGVALMALGALEKFPDLAITIVPVGFHYYAGSKFRSKAVVNYGDPLVISGAEWRSEFASAKRETVGKLLGMVEDALRSVTLNVPDEDFLDFVLVTKRLYTPPNVVLTPSQNLELTRRFAVGLQREDLLHDEAILDVRRRVAAYADLCRRHGYSPMSATSVATRSLYGLRAIPYLVVVATASLLALVPGIVLNMPVGLLARSLAHAHAAKAKAESSVKLHGRDVIASYKLIVGVVAMPIWFITVLLGLLVFSPLTWTQVVILAFLMPLYSWVGVMFTEQTFLWSKSVYPLLLRILPSYRAEEAVLARMRNELAGHIRQLIEDYDKGGFAENERIVPLKVLQGADDYDGWIEETN</sequence>
<proteinExistence type="predicted"/>
<evidence type="ECO:0000313" key="3">
    <source>
        <dbReference type="EMBL" id="KNC48848.1"/>
    </source>
</evidence>
<gene>
    <name evidence="3" type="ORF">AMSG_04593</name>
</gene>
<dbReference type="PANTHER" id="PTHR31605">
    <property type="entry name" value="GLYCEROL-3-PHOSPHATE O-ACYLTRANSFERASE 1"/>
    <property type="match status" value="1"/>
</dbReference>
<keyword evidence="1" id="KW-0472">Membrane</keyword>
<dbReference type="InterPro" id="IPR002123">
    <property type="entry name" value="Plipid/glycerol_acylTrfase"/>
</dbReference>
<dbReference type="SMART" id="SM00563">
    <property type="entry name" value="PlsC"/>
    <property type="match status" value="1"/>
</dbReference>